<evidence type="ECO:0000256" key="3">
    <source>
        <dbReference type="ARBA" id="ARBA00022723"/>
    </source>
</evidence>
<evidence type="ECO:0000313" key="10">
    <source>
        <dbReference type="Proteomes" id="UP001204798"/>
    </source>
</evidence>
<dbReference type="Gene3D" id="3.30.70.360">
    <property type="match status" value="1"/>
</dbReference>
<dbReference type="PANTHER" id="PTHR42994">
    <property type="entry name" value="PEPTIDASE T"/>
    <property type="match status" value="1"/>
</dbReference>
<dbReference type="Gene3D" id="3.40.630.10">
    <property type="entry name" value="Zn peptidases"/>
    <property type="match status" value="1"/>
</dbReference>
<gene>
    <name evidence="9" type="ORF">M2350_003154</name>
</gene>
<dbReference type="NCBIfam" id="TIGR01883">
    <property type="entry name" value="PepT-like"/>
    <property type="match status" value="1"/>
</dbReference>
<keyword evidence="9" id="KW-0031">Aminopeptidase</keyword>
<organism evidence="9 10">
    <name type="scientific">Candidatus Fervidibacter sacchari</name>
    <dbReference type="NCBI Taxonomy" id="1448929"/>
    <lineage>
        <taxon>Bacteria</taxon>
        <taxon>Candidatus Fervidibacterota</taxon>
        <taxon>Candidatus Fervidibacter</taxon>
    </lineage>
</organism>
<dbReference type="EMBL" id="JANUCP010000006">
    <property type="protein sequence ID" value="MCS3920719.1"/>
    <property type="molecule type" value="Genomic_DNA"/>
</dbReference>
<comment type="cofactor">
    <cofactor evidence="1">
        <name>Zn(2+)</name>
        <dbReference type="ChEBI" id="CHEBI:29105"/>
    </cofactor>
</comment>
<evidence type="ECO:0000256" key="1">
    <source>
        <dbReference type="ARBA" id="ARBA00001947"/>
    </source>
</evidence>
<dbReference type="PROSITE" id="PS00758">
    <property type="entry name" value="ARGE_DAPE_CPG2_1"/>
    <property type="match status" value="1"/>
</dbReference>
<dbReference type="SUPFAM" id="SSF55031">
    <property type="entry name" value="Bacterial exopeptidase dimerisation domain"/>
    <property type="match status" value="1"/>
</dbReference>
<feature type="domain" description="Peptidase M20 dimerisation" evidence="8">
    <location>
        <begin position="183"/>
        <end position="275"/>
    </location>
</feature>
<dbReference type="InterPro" id="IPR001261">
    <property type="entry name" value="ArgE/DapE_CS"/>
</dbReference>
<dbReference type="InterPro" id="IPR036264">
    <property type="entry name" value="Bact_exopeptidase_dim_dom"/>
</dbReference>
<evidence type="ECO:0000256" key="6">
    <source>
        <dbReference type="ARBA" id="ARBA00023049"/>
    </source>
</evidence>
<comment type="caution">
    <text evidence="9">The sequence shown here is derived from an EMBL/GenBank/DDBJ whole genome shotgun (WGS) entry which is preliminary data.</text>
</comment>
<keyword evidence="4 9" id="KW-0378">Hydrolase</keyword>
<sequence>MPVNRERFLADFLELARIPSPSGKEKEVARAVKAKLESMGLTVLEDNAGEKFGGEQGNLIVKVPSKLEGIPPIMFNAHLDTVVPCENVNPIVEGDKVRSDGRTILGADNKAGVCVLLEFLRVLKEDGIQHGPLEIVFTVAEETGLHGAKHLDYSLISAKVGFVLDSGPPVNKVIVQAPSQKNLKAVIKGKAAHAGVSPEKGINAIQLAARAIAAMRLGRIDNETTANIGVIRGGLATNIVPEEVEILGEARSHDPRKLDEQIAHMVALLEKEAQKGGGSAEIEVKEVYRSFRITEDDLPAKLIASALEKMGLKPQWEITGGGSDANIFNEHGIKCVLICCGEESPHSPENERLDIPSALQSVELLVNIVTAFAQVSKNL</sequence>
<comment type="similarity">
    <text evidence="7">Belongs to the peptidase M42 family.</text>
</comment>
<keyword evidence="5" id="KW-0862">Zinc</keyword>
<accession>A0ABT2ERX7</accession>
<dbReference type="InterPro" id="IPR002933">
    <property type="entry name" value="Peptidase_M20"/>
</dbReference>
<dbReference type="Pfam" id="PF07687">
    <property type="entry name" value="M20_dimer"/>
    <property type="match status" value="1"/>
</dbReference>
<evidence type="ECO:0000256" key="7">
    <source>
        <dbReference type="PIRNR" id="PIRNR001123"/>
    </source>
</evidence>
<evidence type="ECO:0000313" key="9">
    <source>
        <dbReference type="EMBL" id="MCS3920719.1"/>
    </source>
</evidence>
<reference evidence="9 10" key="1">
    <citation type="submission" date="2022-08" db="EMBL/GenBank/DDBJ databases">
        <title>Bacterial and archaeal communities from various locations to study Microbial Dark Matter (Phase II).</title>
        <authorList>
            <person name="Stepanauskas R."/>
        </authorList>
    </citation>
    <scope>NUCLEOTIDE SEQUENCE [LARGE SCALE GENOMIC DNA]</scope>
    <source>
        <strain evidence="9 10">PD1</strain>
    </source>
</reference>
<evidence type="ECO:0000259" key="8">
    <source>
        <dbReference type="Pfam" id="PF07687"/>
    </source>
</evidence>
<name>A0ABT2ERX7_9BACT</name>
<dbReference type="InterPro" id="IPR011650">
    <property type="entry name" value="Peptidase_M20_dimer"/>
</dbReference>
<proteinExistence type="inferred from homology"/>
<dbReference type="SUPFAM" id="SSF53187">
    <property type="entry name" value="Zn-dependent exopeptidases"/>
    <property type="match status" value="1"/>
</dbReference>
<evidence type="ECO:0000256" key="5">
    <source>
        <dbReference type="ARBA" id="ARBA00022833"/>
    </source>
</evidence>
<keyword evidence="10" id="KW-1185">Reference proteome</keyword>
<dbReference type="InterPro" id="IPR010162">
    <property type="entry name" value="PepT-like"/>
</dbReference>
<evidence type="ECO:0000256" key="4">
    <source>
        <dbReference type="ARBA" id="ARBA00022801"/>
    </source>
</evidence>
<keyword evidence="6" id="KW-0482">Metalloprotease</keyword>
<dbReference type="InterPro" id="IPR008007">
    <property type="entry name" value="Peptidase_M42"/>
</dbReference>
<dbReference type="Proteomes" id="UP001204798">
    <property type="component" value="Unassembled WGS sequence"/>
</dbReference>
<dbReference type="PIRSF" id="PIRSF001123">
    <property type="entry name" value="PepA_GA"/>
    <property type="match status" value="1"/>
</dbReference>
<dbReference type="GO" id="GO:0045148">
    <property type="term" value="F:tripeptide aminopeptidase activity"/>
    <property type="evidence" value="ECO:0007669"/>
    <property type="project" value="UniProtKB-EC"/>
</dbReference>
<dbReference type="RefSeq" id="WP_259100803.1">
    <property type="nucleotide sequence ID" value="NZ_CP130454.1"/>
</dbReference>
<dbReference type="PANTHER" id="PTHR42994:SF2">
    <property type="entry name" value="PEPTIDASE"/>
    <property type="match status" value="1"/>
</dbReference>
<dbReference type="Pfam" id="PF01546">
    <property type="entry name" value="Peptidase_M20"/>
    <property type="match status" value="1"/>
</dbReference>
<keyword evidence="3" id="KW-0479">Metal-binding</keyword>
<keyword evidence="2" id="KW-0645">Protease</keyword>
<dbReference type="EC" id="3.4.11.4" evidence="9"/>
<evidence type="ECO:0000256" key="2">
    <source>
        <dbReference type="ARBA" id="ARBA00022670"/>
    </source>
</evidence>
<protein>
    <submittedName>
        <fullName evidence="9">Tripeptide aminopeptidase</fullName>
        <ecNumber evidence="9">3.4.11.4</ecNumber>
    </submittedName>
</protein>